<dbReference type="EMBL" id="ML145271">
    <property type="protein sequence ID" value="TBU52013.1"/>
    <property type="molecule type" value="Genomic_DNA"/>
</dbReference>
<dbReference type="InterPro" id="IPR050904">
    <property type="entry name" value="Adhesion/Biosynth-related"/>
</dbReference>
<proteinExistence type="predicted"/>
<dbReference type="PROSITE" id="PS50213">
    <property type="entry name" value="FAS1"/>
    <property type="match status" value="2"/>
</dbReference>
<dbReference type="PANTHER" id="PTHR10900">
    <property type="entry name" value="PERIOSTIN-RELATED"/>
    <property type="match status" value="1"/>
</dbReference>
<dbReference type="InterPro" id="IPR000782">
    <property type="entry name" value="FAS1_domain"/>
</dbReference>
<dbReference type="GO" id="GO:0000329">
    <property type="term" value="C:fungal-type vacuole membrane"/>
    <property type="evidence" value="ECO:0007669"/>
    <property type="project" value="TreeGrafter"/>
</dbReference>
<feature type="chain" id="PRO_5040597579" evidence="2">
    <location>
        <begin position="20"/>
        <end position="413"/>
    </location>
</feature>
<dbReference type="AlphaFoldDB" id="A0A4Q9MHP8"/>
<evidence type="ECO:0000259" key="3">
    <source>
        <dbReference type="PROSITE" id="PS50213"/>
    </source>
</evidence>
<keyword evidence="6" id="KW-1185">Reference proteome</keyword>
<feature type="compositionally biased region" description="Low complexity" evidence="1">
    <location>
        <begin position="368"/>
        <end position="384"/>
    </location>
</feature>
<dbReference type="PANTHER" id="PTHR10900:SF122">
    <property type="entry name" value="FAS1 DOMAIN-CONTAINING PROTEIN"/>
    <property type="match status" value="1"/>
</dbReference>
<dbReference type="Pfam" id="PF02469">
    <property type="entry name" value="Fasciclin"/>
    <property type="match status" value="1"/>
</dbReference>
<dbReference type="Proteomes" id="UP000292082">
    <property type="component" value="Unassembled WGS sequence"/>
</dbReference>
<evidence type="ECO:0000313" key="6">
    <source>
        <dbReference type="Proteomes" id="UP000292082"/>
    </source>
</evidence>
<evidence type="ECO:0000313" key="4">
    <source>
        <dbReference type="EMBL" id="TBU25682.1"/>
    </source>
</evidence>
<dbReference type="Proteomes" id="UP000292957">
    <property type="component" value="Unassembled WGS sequence"/>
</dbReference>
<organism evidence="4">
    <name type="scientific">Dichomitus squalens</name>
    <dbReference type="NCBI Taxonomy" id="114155"/>
    <lineage>
        <taxon>Eukaryota</taxon>
        <taxon>Fungi</taxon>
        <taxon>Dikarya</taxon>
        <taxon>Basidiomycota</taxon>
        <taxon>Agaricomycotina</taxon>
        <taxon>Agaricomycetes</taxon>
        <taxon>Polyporales</taxon>
        <taxon>Polyporaceae</taxon>
        <taxon>Dichomitus</taxon>
    </lineage>
</organism>
<protein>
    <submittedName>
        <fullName evidence="4">FAS1 domain-containing protein</fullName>
    </submittedName>
</protein>
<dbReference type="OMA" id="PNGVIHV"/>
<feature type="region of interest" description="Disordered" evidence="1">
    <location>
        <begin position="368"/>
        <end position="389"/>
    </location>
</feature>
<name>A0A4Q9MHP8_9APHY</name>
<dbReference type="InterPro" id="IPR036378">
    <property type="entry name" value="FAS1_dom_sf"/>
</dbReference>
<dbReference type="EMBL" id="ML143457">
    <property type="protein sequence ID" value="TBU25682.1"/>
    <property type="molecule type" value="Genomic_DNA"/>
</dbReference>
<evidence type="ECO:0000313" key="5">
    <source>
        <dbReference type="EMBL" id="TBU52013.1"/>
    </source>
</evidence>
<dbReference type="GO" id="GO:0016236">
    <property type="term" value="P:macroautophagy"/>
    <property type="evidence" value="ECO:0007669"/>
    <property type="project" value="TreeGrafter"/>
</dbReference>
<feature type="domain" description="FAS1" evidence="3">
    <location>
        <begin position="25"/>
        <end position="154"/>
    </location>
</feature>
<dbReference type="GO" id="GO:0005615">
    <property type="term" value="C:extracellular space"/>
    <property type="evidence" value="ECO:0007669"/>
    <property type="project" value="TreeGrafter"/>
</dbReference>
<dbReference type="Gene3D" id="2.30.180.10">
    <property type="entry name" value="FAS1 domain"/>
    <property type="match status" value="2"/>
</dbReference>
<accession>A0A4Q9MHP8</accession>
<feature type="signal peptide" evidence="2">
    <location>
        <begin position="1"/>
        <end position="19"/>
    </location>
</feature>
<dbReference type="SMART" id="SM00554">
    <property type="entry name" value="FAS1"/>
    <property type="match status" value="2"/>
</dbReference>
<gene>
    <name evidence="5" type="ORF">BD310DRAFT_952946</name>
    <name evidence="4" type="ORF">BD311DRAFT_669140</name>
</gene>
<feature type="domain" description="FAS1" evidence="3">
    <location>
        <begin position="192"/>
        <end position="331"/>
    </location>
</feature>
<reference evidence="4 6" key="1">
    <citation type="submission" date="2019-01" db="EMBL/GenBank/DDBJ databases">
        <title>Draft genome sequences of three monokaryotic isolates of the white-rot basidiomycete fungus Dichomitus squalens.</title>
        <authorList>
            <consortium name="DOE Joint Genome Institute"/>
            <person name="Lopez S.C."/>
            <person name="Andreopoulos B."/>
            <person name="Pangilinan J."/>
            <person name="Lipzen A."/>
            <person name="Riley R."/>
            <person name="Ahrendt S."/>
            <person name="Ng V."/>
            <person name="Barry K."/>
            <person name="Daum C."/>
            <person name="Grigoriev I.V."/>
            <person name="Hilden K.S."/>
            <person name="Makela M.R."/>
            <person name="de Vries R.P."/>
        </authorList>
    </citation>
    <scope>NUCLEOTIDE SEQUENCE [LARGE SCALE GENOMIC DNA]</scope>
    <source>
        <strain evidence="5 6">CBS 464.89</strain>
        <strain evidence="4">OM18370.1</strain>
    </source>
</reference>
<keyword evidence="2" id="KW-0732">Signal</keyword>
<sequence>MKLFAASALLLASAPVALGQDFTLLNELFQALNSSGHTQLVSAAQKLNGTGSGQSILAQLSDRSPSVLFAPTDSACTSPRFLVSSDVDVLADVIAYHIVSGNFTGVSTTYPNTTVGFTLLSDPKVVQLEASGLHQVVAWATRSDGKIHVLNQVNDTTVTNTTTFGNITINSIDHVLNFPQPLSTTVVTDNTSLTIISTVLHNVSFPFFNASTNQTASTPLFNILESGLHGFTFFAPNNTAITQALSSLTSLESDQTAVEALFQNHIINGTTVYSPLLAGSNANRTSAAGEPLSFVLNATGHYVTSGNVTAQIIQPDVLLPNGVIHVIDRVLVNTESNAAAASSAASSASSAATHTSSATAPVGFSATATSSGSASSGSHTGNAARGTHAGQDSQHLLKVALVFGGVVAGLAMA</sequence>
<evidence type="ECO:0000256" key="2">
    <source>
        <dbReference type="SAM" id="SignalP"/>
    </source>
</evidence>
<dbReference type="OrthoDB" id="286301at2759"/>
<dbReference type="SUPFAM" id="SSF82153">
    <property type="entry name" value="FAS1 domain"/>
    <property type="match status" value="2"/>
</dbReference>
<evidence type="ECO:0000256" key="1">
    <source>
        <dbReference type="SAM" id="MobiDB-lite"/>
    </source>
</evidence>